<evidence type="ECO:0000256" key="1">
    <source>
        <dbReference type="ARBA" id="ARBA00007274"/>
    </source>
</evidence>
<evidence type="ECO:0000313" key="4">
    <source>
        <dbReference type="Proteomes" id="UP000290013"/>
    </source>
</evidence>
<dbReference type="KEGG" id="ctai:NCTC12078_01310"/>
<comment type="similarity">
    <text evidence="1">Belongs to the transferase hexapeptide repeat family.</text>
</comment>
<gene>
    <name evidence="3" type="primary">maa</name>
    <name evidence="3" type="ORF">NCTC12078_01310</name>
</gene>
<dbReference type="AlphaFoldDB" id="A0A4U8WEF9"/>
<sequence length="165" mass="17614">MNTVVLHIYNNLTMFMPETKFFRFKNFLLKFAGVKIGKNVRICSSAKILGNGTLSIGNNTWIGHQCLIISSSNISIGSNIDIAPRVYIGTGTHIIDLKSDNIAGEGLSKDIIIGSGSWIGVNTTILPGVAIGEKNVIAAGSVVAKSTESNNMYGGVPTKLIKNLF</sequence>
<dbReference type="InterPro" id="IPR051159">
    <property type="entry name" value="Hexapeptide_acetyltransf"/>
</dbReference>
<dbReference type="Pfam" id="PF00132">
    <property type="entry name" value="Hexapep"/>
    <property type="match status" value="1"/>
</dbReference>
<dbReference type="SUPFAM" id="SSF51161">
    <property type="entry name" value="Trimeric LpxA-like enzymes"/>
    <property type="match status" value="1"/>
</dbReference>
<dbReference type="PANTHER" id="PTHR23416:SF23">
    <property type="entry name" value="ACETYLTRANSFERASE C18B11.09C-RELATED"/>
    <property type="match status" value="1"/>
</dbReference>
<keyword evidence="2 3" id="KW-0808">Transferase</keyword>
<dbReference type="PANTHER" id="PTHR23416">
    <property type="entry name" value="SIALIC ACID SYNTHASE-RELATED"/>
    <property type="match status" value="1"/>
</dbReference>
<dbReference type="Proteomes" id="UP000290013">
    <property type="component" value="Chromosome"/>
</dbReference>
<dbReference type="Gene3D" id="2.160.10.10">
    <property type="entry name" value="Hexapeptide repeat proteins"/>
    <property type="match status" value="1"/>
</dbReference>
<accession>A0A4U8WEF9</accession>
<evidence type="ECO:0000256" key="2">
    <source>
        <dbReference type="ARBA" id="ARBA00022679"/>
    </source>
</evidence>
<keyword evidence="3" id="KW-0012">Acyltransferase</keyword>
<dbReference type="GO" id="GO:0008925">
    <property type="term" value="F:maltose O-acetyltransferase activity"/>
    <property type="evidence" value="ECO:0007669"/>
    <property type="project" value="UniProtKB-EC"/>
</dbReference>
<proteinExistence type="inferred from homology"/>
<name>A0A4U8WEF9_9FLAO</name>
<dbReference type="CDD" id="cd04647">
    <property type="entry name" value="LbH_MAT_like"/>
    <property type="match status" value="1"/>
</dbReference>
<dbReference type="InterPro" id="IPR011004">
    <property type="entry name" value="Trimer_LpxA-like_sf"/>
</dbReference>
<dbReference type="EMBL" id="LR215974">
    <property type="protein sequence ID" value="VFB03305.1"/>
    <property type="molecule type" value="Genomic_DNA"/>
</dbReference>
<dbReference type="EC" id="2.3.1.79" evidence="3"/>
<organism evidence="3 4">
    <name type="scientific">Chryseobacterium taihuense</name>
    <dbReference type="NCBI Taxonomy" id="1141221"/>
    <lineage>
        <taxon>Bacteria</taxon>
        <taxon>Pseudomonadati</taxon>
        <taxon>Bacteroidota</taxon>
        <taxon>Flavobacteriia</taxon>
        <taxon>Flavobacteriales</taxon>
        <taxon>Weeksellaceae</taxon>
        <taxon>Chryseobacterium group</taxon>
        <taxon>Chryseobacterium</taxon>
    </lineage>
</organism>
<dbReference type="InterPro" id="IPR001451">
    <property type="entry name" value="Hexapep"/>
</dbReference>
<reference evidence="3 4" key="1">
    <citation type="submission" date="2019-02" db="EMBL/GenBank/DDBJ databases">
        <authorList>
            <consortium name="Pathogen Informatics"/>
        </authorList>
    </citation>
    <scope>NUCLEOTIDE SEQUENCE [LARGE SCALE GENOMIC DNA]</scope>
    <source>
        <strain evidence="3 4">3012STDY6944375</strain>
    </source>
</reference>
<evidence type="ECO:0000313" key="3">
    <source>
        <dbReference type="EMBL" id="VFB03305.1"/>
    </source>
</evidence>
<protein>
    <submittedName>
        <fullName evidence="3">Maltose O-acetyltransferase</fullName>
        <ecNumber evidence="3">2.3.1.79</ecNumber>
    </submittedName>
</protein>